<dbReference type="RefSeq" id="WP_168969867.1">
    <property type="nucleotide sequence ID" value="NZ_JABAFZ010000006.1"/>
</dbReference>
<organism evidence="1 2">
    <name type="scientific">Corynebacterium stationis</name>
    <dbReference type="NCBI Taxonomy" id="1705"/>
    <lineage>
        <taxon>Bacteria</taxon>
        <taxon>Bacillati</taxon>
        <taxon>Actinomycetota</taxon>
        <taxon>Actinomycetes</taxon>
        <taxon>Mycobacteriales</taxon>
        <taxon>Corynebacteriaceae</taxon>
        <taxon>Corynebacterium</taxon>
    </lineage>
</organism>
<protein>
    <submittedName>
        <fullName evidence="1">Uncharacterized protein</fullName>
    </submittedName>
</protein>
<dbReference type="EMBL" id="JABAFZ010000006">
    <property type="protein sequence ID" value="NME89590.1"/>
    <property type="molecule type" value="Genomic_DNA"/>
</dbReference>
<dbReference type="Proteomes" id="UP000544551">
    <property type="component" value="Unassembled WGS sequence"/>
</dbReference>
<evidence type="ECO:0000313" key="1">
    <source>
        <dbReference type="EMBL" id="NME89590.1"/>
    </source>
</evidence>
<evidence type="ECO:0000313" key="2">
    <source>
        <dbReference type="Proteomes" id="UP000544551"/>
    </source>
</evidence>
<name>A0AB36CKZ5_9CORY</name>
<dbReference type="AlphaFoldDB" id="A0AB36CKZ5"/>
<reference evidence="1 2" key="1">
    <citation type="submission" date="2020-04" db="EMBL/GenBank/DDBJ databases">
        <authorList>
            <person name="Hitch T.C.A."/>
            <person name="Wylensek D."/>
            <person name="Clavel T."/>
        </authorList>
    </citation>
    <scope>NUCLEOTIDE SEQUENCE [LARGE SCALE GENOMIC DNA]</scope>
    <source>
        <strain evidence="1 2">BL-383-APC-3D</strain>
    </source>
</reference>
<accession>A0AB36CKZ5</accession>
<sequence length="55" mass="6409">MPDVKQKVRRLQTAVKELLESLNAAEFEIYHHDPYDGGFKPRTIETFGLTDKDME</sequence>
<gene>
    <name evidence="1" type="ORF">HF853_07905</name>
</gene>
<comment type="caution">
    <text evidence="1">The sequence shown here is derived from an EMBL/GenBank/DDBJ whole genome shotgun (WGS) entry which is preliminary data.</text>
</comment>
<proteinExistence type="predicted"/>